<evidence type="ECO:0000313" key="2">
    <source>
        <dbReference type="EMBL" id="UYO38699.1"/>
    </source>
</evidence>
<dbReference type="Gene3D" id="3.40.50.1010">
    <property type="entry name" value="5'-nuclease"/>
    <property type="match status" value="1"/>
</dbReference>
<name>A0AAX3DVE4_RHOPL</name>
<gene>
    <name evidence="2" type="ORF">KQX62_18550</name>
</gene>
<dbReference type="InterPro" id="IPR002716">
    <property type="entry name" value="PIN_dom"/>
</dbReference>
<evidence type="ECO:0000313" key="3">
    <source>
        <dbReference type="Proteomes" id="UP001163166"/>
    </source>
</evidence>
<organism evidence="2 3">
    <name type="scientific">Rhodopseudomonas palustris</name>
    <dbReference type="NCBI Taxonomy" id="1076"/>
    <lineage>
        <taxon>Bacteria</taxon>
        <taxon>Pseudomonadati</taxon>
        <taxon>Pseudomonadota</taxon>
        <taxon>Alphaproteobacteria</taxon>
        <taxon>Hyphomicrobiales</taxon>
        <taxon>Nitrobacteraceae</taxon>
        <taxon>Rhodopseudomonas</taxon>
    </lineage>
</organism>
<feature type="domain" description="PIN" evidence="1">
    <location>
        <begin position="20"/>
        <end position="137"/>
    </location>
</feature>
<dbReference type="CDD" id="cd09854">
    <property type="entry name" value="PIN_VapC-like"/>
    <property type="match status" value="1"/>
</dbReference>
<dbReference type="Proteomes" id="UP001163166">
    <property type="component" value="Chromosome"/>
</dbReference>
<dbReference type="InterPro" id="IPR029060">
    <property type="entry name" value="PIN-like_dom_sf"/>
</dbReference>
<protein>
    <submittedName>
        <fullName evidence="2">Type II toxin-antitoxin system VapC family toxin</fullName>
    </submittedName>
</protein>
<proteinExistence type="predicted"/>
<dbReference type="SUPFAM" id="SSF88723">
    <property type="entry name" value="PIN domain-like"/>
    <property type="match status" value="1"/>
</dbReference>
<sequence length="160" mass="17720">MPIFVATEMSGMTETSSRRIYLDANVFIYGAEARTELAEPIQNLFRAFSVRRGIAVTSELTLAEVLPKAADFQRRYYLNLIVWSGIIDLYPVSRDILIETATYRRAAGMPKLADAVHVVTAIEANCARVLSADGRIKLPEGMSLIDATPQNVARLLNELS</sequence>
<accession>A0AAX3DVE4</accession>
<dbReference type="AlphaFoldDB" id="A0AAX3DVE4"/>
<dbReference type="RefSeq" id="WP_264074237.1">
    <property type="nucleotide sequence ID" value="NZ_CP076676.1"/>
</dbReference>
<evidence type="ECO:0000259" key="1">
    <source>
        <dbReference type="Pfam" id="PF01850"/>
    </source>
</evidence>
<reference evidence="2" key="1">
    <citation type="journal article" date="2022" name="Biol. Control">
        <title>In silico genomic analysis of Rhodopseudomonas palustris strains revealed potential biocontrol agents and crop yield enhancers.</title>
        <authorList>
            <person name="Surachat K."/>
            <person name="Kantachote D."/>
            <person name="Deachamag P."/>
            <person name="Wonglapsuwan M."/>
        </authorList>
    </citation>
    <scope>NUCLEOTIDE SEQUENCE</scope>
    <source>
        <strain evidence="2">TLS06</strain>
    </source>
</reference>
<dbReference type="Pfam" id="PF01850">
    <property type="entry name" value="PIN"/>
    <property type="match status" value="1"/>
</dbReference>
<dbReference type="EMBL" id="CP076676">
    <property type="protein sequence ID" value="UYO38699.1"/>
    <property type="molecule type" value="Genomic_DNA"/>
</dbReference>